<feature type="transmembrane region" description="Helical" evidence="7">
    <location>
        <begin position="154"/>
        <end position="174"/>
    </location>
</feature>
<dbReference type="InterPro" id="IPR032818">
    <property type="entry name" value="DedA-like"/>
</dbReference>
<name>A0ABT7XT26_9NEIS</name>
<comment type="caution">
    <text evidence="9">The sequence shown here is derived from an EMBL/GenBank/DDBJ whole genome shotgun (WGS) entry which is preliminary data.</text>
</comment>
<comment type="subcellular location">
    <subcellularLocation>
        <location evidence="1 7">Cell membrane</location>
        <topology evidence="1 7">Multi-pass membrane protein</topology>
    </subcellularLocation>
</comment>
<reference evidence="9" key="1">
    <citation type="submission" date="2023-06" db="EMBL/GenBank/DDBJ databases">
        <authorList>
            <person name="Zhang S."/>
        </authorList>
    </citation>
    <scope>NUCLEOTIDE SEQUENCE</scope>
    <source>
        <strain evidence="9">SG2303</strain>
    </source>
</reference>
<protein>
    <submittedName>
        <fullName evidence="9">DedA family protein</fullName>
    </submittedName>
</protein>
<evidence type="ECO:0000256" key="2">
    <source>
        <dbReference type="ARBA" id="ARBA00010792"/>
    </source>
</evidence>
<evidence type="ECO:0000256" key="4">
    <source>
        <dbReference type="ARBA" id="ARBA00022692"/>
    </source>
</evidence>
<dbReference type="PANTHER" id="PTHR30353">
    <property type="entry name" value="INNER MEMBRANE PROTEIN DEDA-RELATED"/>
    <property type="match status" value="1"/>
</dbReference>
<evidence type="ECO:0000259" key="8">
    <source>
        <dbReference type="Pfam" id="PF09335"/>
    </source>
</evidence>
<evidence type="ECO:0000313" key="9">
    <source>
        <dbReference type="EMBL" id="MDN0076950.1"/>
    </source>
</evidence>
<keyword evidence="5 7" id="KW-1133">Transmembrane helix</keyword>
<feature type="transmembrane region" description="Helical" evidence="7">
    <location>
        <begin position="55"/>
        <end position="83"/>
    </location>
</feature>
<gene>
    <name evidence="9" type="ORF">QU481_19070</name>
</gene>
<keyword evidence="3 7" id="KW-1003">Cell membrane</keyword>
<dbReference type="NCBIfam" id="NF008102">
    <property type="entry name" value="PRK10847.1"/>
    <property type="match status" value="1"/>
</dbReference>
<dbReference type="PANTHER" id="PTHR30353:SF0">
    <property type="entry name" value="TRANSMEMBRANE PROTEIN"/>
    <property type="match status" value="1"/>
</dbReference>
<feature type="transmembrane region" description="Helical" evidence="7">
    <location>
        <begin position="186"/>
        <end position="206"/>
    </location>
</feature>
<organism evidence="9 10">
    <name type="scientific">Crenobacter oryzisoli</name>
    <dbReference type="NCBI Taxonomy" id="3056844"/>
    <lineage>
        <taxon>Bacteria</taxon>
        <taxon>Pseudomonadati</taxon>
        <taxon>Pseudomonadota</taxon>
        <taxon>Betaproteobacteria</taxon>
        <taxon>Neisseriales</taxon>
        <taxon>Neisseriaceae</taxon>
        <taxon>Crenobacter</taxon>
    </lineage>
</organism>
<comment type="similarity">
    <text evidence="2 7">Belongs to the DedA family.</text>
</comment>
<keyword evidence="4 7" id="KW-0812">Transmembrane</keyword>
<accession>A0ABT7XT26</accession>
<evidence type="ECO:0000256" key="6">
    <source>
        <dbReference type="ARBA" id="ARBA00023136"/>
    </source>
</evidence>
<sequence>MDFVMGLIQFALHLDVHLQALCLQYGLWIYGLLFLVVFCETGLVAAPFLPGDSLLFASGALAAGGALDPHLLVLTLVSAAFLGDNTNYWVGRRLGLKLFANPQSRIFRRSHLERTQDFFARHGGKTVVIGRFLPILRTYVPFAAGTVATPYRSFMGLSFFGSCCWVPLLVYGGFLFGNLPIIAKNFSLLVMGIVVVSMLPLLIGALRARRLTS</sequence>
<evidence type="ECO:0000256" key="3">
    <source>
        <dbReference type="ARBA" id="ARBA00022475"/>
    </source>
</evidence>
<dbReference type="Pfam" id="PF09335">
    <property type="entry name" value="VTT_dom"/>
    <property type="match status" value="1"/>
</dbReference>
<keyword evidence="10" id="KW-1185">Reference proteome</keyword>
<feature type="domain" description="VTT" evidence="8">
    <location>
        <begin position="49"/>
        <end position="173"/>
    </location>
</feature>
<dbReference type="EMBL" id="JAUEDK010000047">
    <property type="protein sequence ID" value="MDN0076950.1"/>
    <property type="molecule type" value="Genomic_DNA"/>
</dbReference>
<feature type="transmembrane region" description="Helical" evidence="7">
    <location>
        <begin position="27"/>
        <end position="49"/>
    </location>
</feature>
<evidence type="ECO:0000256" key="7">
    <source>
        <dbReference type="RuleBase" id="RU367016"/>
    </source>
</evidence>
<dbReference type="InterPro" id="IPR058127">
    <property type="entry name" value="DedA"/>
</dbReference>
<keyword evidence="6 7" id="KW-0472">Membrane</keyword>
<proteinExistence type="inferred from homology"/>
<evidence type="ECO:0000256" key="5">
    <source>
        <dbReference type="ARBA" id="ARBA00022989"/>
    </source>
</evidence>
<evidence type="ECO:0000313" key="10">
    <source>
        <dbReference type="Proteomes" id="UP001168540"/>
    </source>
</evidence>
<dbReference type="Proteomes" id="UP001168540">
    <property type="component" value="Unassembled WGS sequence"/>
</dbReference>
<dbReference type="InterPro" id="IPR032816">
    <property type="entry name" value="VTT_dom"/>
</dbReference>
<dbReference type="RefSeq" id="WP_289831582.1">
    <property type="nucleotide sequence ID" value="NZ_JAUEDK010000047.1"/>
</dbReference>
<evidence type="ECO:0000256" key="1">
    <source>
        <dbReference type="ARBA" id="ARBA00004651"/>
    </source>
</evidence>